<protein>
    <submittedName>
        <fullName evidence="1">PAS domain-containing protein</fullName>
    </submittedName>
</protein>
<dbReference type="RefSeq" id="WP_164609166.1">
    <property type="nucleotide sequence ID" value="NZ_JAAIKE010000001.1"/>
</dbReference>
<proteinExistence type="predicted"/>
<keyword evidence="2" id="KW-1185">Reference proteome</keyword>
<comment type="caution">
    <text evidence="1">The sequence shown here is derived from an EMBL/GenBank/DDBJ whole genome shotgun (WGS) entry which is preliminary data.</text>
</comment>
<accession>A0A6B3RQ18</accession>
<sequence length="206" mass="22469">MAFGWNGRSSGGSDRIDQGLIAEVRAYWEALREGDMLPRRERVDPRGIAGALESSFLIERIAPGIARFRIAGMLYNDLMGMDIRGMPISCLFLSDAREPLQRDLERVFGTPAIVTLDLLAERSLGRAPLHGRMQILPMLGRDDDSTLAIGCLELAGEIGRAPRRFSITGAQIEQIIPQRAAAALPVPAAPPPRAQPGVPHLRLVKS</sequence>
<dbReference type="Pfam" id="PF07310">
    <property type="entry name" value="PAS_5"/>
    <property type="match status" value="1"/>
</dbReference>
<dbReference type="InterPro" id="IPR009922">
    <property type="entry name" value="DUF1457"/>
</dbReference>
<dbReference type="Proteomes" id="UP000481421">
    <property type="component" value="Unassembled WGS sequence"/>
</dbReference>
<organism evidence="1 2">
    <name type="scientific">Pseudotabrizicola algicola</name>
    <dbReference type="NCBI Taxonomy" id="2709381"/>
    <lineage>
        <taxon>Bacteria</taxon>
        <taxon>Pseudomonadati</taxon>
        <taxon>Pseudomonadota</taxon>
        <taxon>Alphaproteobacteria</taxon>
        <taxon>Rhodobacterales</taxon>
        <taxon>Paracoccaceae</taxon>
        <taxon>Pseudotabrizicola</taxon>
    </lineage>
</organism>
<gene>
    <name evidence="1" type="ORF">G3572_02970</name>
</gene>
<name>A0A6B3RQ18_9RHOB</name>
<evidence type="ECO:0000313" key="2">
    <source>
        <dbReference type="Proteomes" id="UP000481421"/>
    </source>
</evidence>
<reference evidence="1 2" key="1">
    <citation type="submission" date="2020-02" db="EMBL/GenBank/DDBJ databases">
        <title>Rhodobacter algicola sp. nov., isolated from microalga culture.</title>
        <authorList>
            <person name="Park C.-Y."/>
        </authorList>
    </citation>
    <scope>NUCLEOTIDE SEQUENCE [LARGE SCALE GENOMIC DNA]</scope>
    <source>
        <strain evidence="1 2">ETT8</strain>
    </source>
</reference>
<dbReference type="EMBL" id="JAAIKE010000001">
    <property type="protein sequence ID" value="NEX45152.1"/>
    <property type="molecule type" value="Genomic_DNA"/>
</dbReference>
<dbReference type="AlphaFoldDB" id="A0A6B3RQ18"/>
<evidence type="ECO:0000313" key="1">
    <source>
        <dbReference type="EMBL" id="NEX45152.1"/>
    </source>
</evidence>